<organism evidence="9 10">
    <name type="scientific">Podospora bellae-mahoneyi</name>
    <dbReference type="NCBI Taxonomy" id="2093777"/>
    <lineage>
        <taxon>Eukaryota</taxon>
        <taxon>Fungi</taxon>
        <taxon>Dikarya</taxon>
        <taxon>Ascomycota</taxon>
        <taxon>Pezizomycotina</taxon>
        <taxon>Sordariomycetes</taxon>
        <taxon>Sordariomycetidae</taxon>
        <taxon>Sordariales</taxon>
        <taxon>Podosporaceae</taxon>
        <taxon>Podospora</taxon>
    </lineage>
</organism>
<proteinExistence type="inferred from homology"/>
<evidence type="ECO:0000256" key="7">
    <source>
        <dbReference type="SAM" id="Phobius"/>
    </source>
</evidence>
<dbReference type="Proteomes" id="UP001322138">
    <property type="component" value="Unassembled WGS sequence"/>
</dbReference>
<feature type="transmembrane region" description="Helical" evidence="7">
    <location>
        <begin position="34"/>
        <end position="59"/>
    </location>
</feature>
<feature type="compositionally biased region" description="Polar residues" evidence="6">
    <location>
        <begin position="125"/>
        <end position="155"/>
    </location>
</feature>
<evidence type="ECO:0000256" key="8">
    <source>
        <dbReference type="SAM" id="SignalP"/>
    </source>
</evidence>
<dbReference type="EMBL" id="JAFFGZ010000004">
    <property type="protein sequence ID" value="KAK4646531.1"/>
    <property type="molecule type" value="Genomic_DNA"/>
</dbReference>
<dbReference type="InterPro" id="IPR000612">
    <property type="entry name" value="PMP3"/>
</dbReference>
<accession>A0ABR0FRE3</accession>
<dbReference type="Pfam" id="PF01679">
    <property type="entry name" value="Pmp3"/>
    <property type="match status" value="1"/>
</dbReference>
<keyword evidence="8" id="KW-0732">Signal</keyword>
<feature type="chain" id="PRO_5047246227" description="Plasma membrane proteolipid 3" evidence="8">
    <location>
        <begin position="25"/>
        <end position="181"/>
    </location>
</feature>
<feature type="compositionally biased region" description="Polar residues" evidence="6">
    <location>
        <begin position="87"/>
        <end position="98"/>
    </location>
</feature>
<keyword evidence="5 7" id="KW-0472">Membrane</keyword>
<sequence>MAGFDGTAFFALFLGFFFPPLGVALLTGCGTDVCINLCLLIFGVIPAYLHLWYLVYVYLDNKKLLKPIDGGRPFVFCDKLQRISTRNRSTASLPTPRTSTKEVQPHRSNPAVQEKPAQEQKLAAEQTSTPSAISTPVSTSGPSTKPSQKTTTQAAASEPTPAMSPLPLLDKNDGASPQAKA</sequence>
<evidence type="ECO:0000313" key="9">
    <source>
        <dbReference type="EMBL" id="KAK4646531.1"/>
    </source>
</evidence>
<name>A0ABR0FRE3_9PEZI</name>
<reference evidence="9 10" key="1">
    <citation type="journal article" date="2023" name="bioRxiv">
        <title>High-quality genome assemblies of four members of thePodospora anserinaspecies complex.</title>
        <authorList>
            <person name="Ament-Velasquez S.L."/>
            <person name="Vogan A.A."/>
            <person name="Wallerman O."/>
            <person name="Hartmann F."/>
            <person name="Gautier V."/>
            <person name="Silar P."/>
            <person name="Giraud T."/>
            <person name="Johannesson H."/>
        </authorList>
    </citation>
    <scope>NUCLEOTIDE SEQUENCE [LARGE SCALE GENOMIC DNA]</scope>
    <source>
        <strain evidence="9 10">CBS 112042</strain>
    </source>
</reference>
<protein>
    <recommendedName>
        <fullName evidence="11">Plasma membrane proteolipid 3</fullName>
    </recommendedName>
</protein>
<dbReference type="RefSeq" id="XP_062735507.1">
    <property type="nucleotide sequence ID" value="XM_062876869.1"/>
</dbReference>
<evidence type="ECO:0008006" key="11">
    <source>
        <dbReference type="Google" id="ProtNLM"/>
    </source>
</evidence>
<evidence type="ECO:0000256" key="2">
    <source>
        <dbReference type="ARBA" id="ARBA00009530"/>
    </source>
</evidence>
<feature type="signal peptide" evidence="8">
    <location>
        <begin position="1"/>
        <end position="24"/>
    </location>
</feature>
<comment type="similarity">
    <text evidence="2">Belongs to the UPF0057 (PMP3) family.</text>
</comment>
<evidence type="ECO:0000313" key="10">
    <source>
        <dbReference type="Proteomes" id="UP001322138"/>
    </source>
</evidence>
<keyword evidence="4 7" id="KW-1133">Transmembrane helix</keyword>
<comment type="subcellular location">
    <subcellularLocation>
        <location evidence="1">Membrane</location>
    </subcellularLocation>
</comment>
<dbReference type="GeneID" id="87896351"/>
<gene>
    <name evidence="9" type="ORF">QC761_211340</name>
</gene>
<evidence type="ECO:0000256" key="6">
    <source>
        <dbReference type="SAM" id="MobiDB-lite"/>
    </source>
</evidence>
<evidence type="ECO:0000256" key="1">
    <source>
        <dbReference type="ARBA" id="ARBA00004370"/>
    </source>
</evidence>
<evidence type="ECO:0000256" key="5">
    <source>
        <dbReference type="ARBA" id="ARBA00023136"/>
    </source>
</evidence>
<evidence type="ECO:0000256" key="3">
    <source>
        <dbReference type="ARBA" id="ARBA00022692"/>
    </source>
</evidence>
<keyword evidence="10" id="KW-1185">Reference proteome</keyword>
<comment type="caution">
    <text evidence="9">The sequence shown here is derived from an EMBL/GenBank/DDBJ whole genome shotgun (WGS) entry which is preliminary data.</text>
</comment>
<evidence type="ECO:0000256" key="4">
    <source>
        <dbReference type="ARBA" id="ARBA00022989"/>
    </source>
</evidence>
<keyword evidence="3 7" id="KW-0812">Transmembrane</keyword>
<feature type="region of interest" description="Disordered" evidence="6">
    <location>
        <begin position="87"/>
        <end position="181"/>
    </location>
</feature>